<dbReference type="CDD" id="cd00947">
    <property type="entry name" value="TBP_aldolase_IIB"/>
    <property type="match status" value="1"/>
</dbReference>
<dbReference type="InterPro" id="IPR050246">
    <property type="entry name" value="Class_II_FBP_aldolase"/>
</dbReference>
<protein>
    <submittedName>
        <fullName evidence="2">Ketose-bisphosphate aldolase</fullName>
    </submittedName>
</protein>
<accession>A0ABW1RZI5</accession>
<dbReference type="NCBIfam" id="TIGR00167">
    <property type="entry name" value="cbbA"/>
    <property type="match status" value="1"/>
</dbReference>
<gene>
    <name evidence="2" type="ORF">ACFP5Y_05045</name>
</gene>
<sequence length="287" mass="31386">MYKTLTPVLKEAERLDYTVGAFNAHNLEMVPAMINAARDSGSAIIIQTSVSTARYVGMTNFVAVCKSMAESETVDVVLHLDHARDLTDIKDAIDAGYSSVMFDGSLLPFKENIAKTKRVIDYAHEHGVSVEGEIGTIGGTEEGFTVAEGQYTDPKDAIEFVKECNVDALAVGIGTHHGQFQSKTKLNFPLLEEIHHAIDKPLVVHGGTGVDEKDYHRLTENGIRKFNVGTELLVAWTRTAQEKFGATEVNNSLRNNIMPCNKVVHDIVAHKIDLFMNKNSAISAVTA</sequence>
<dbReference type="Proteomes" id="UP001596282">
    <property type="component" value="Unassembled WGS sequence"/>
</dbReference>
<dbReference type="EMBL" id="JBHSSC010000014">
    <property type="protein sequence ID" value="MFC6180587.1"/>
    <property type="molecule type" value="Genomic_DNA"/>
</dbReference>
<comment type="cofactor">
    <cofactor evidence="1">
        <name>Zn(2+)</name>
        <dbReference type="ChEBI" id="CHEBI:29105"/>
    </cofactor>
</comment>
<dbReference type="PROSITE" id="PS00806">
    <property type="entry name" value="ALDOLASE_CLASS_II_2"/>
    <property type="match status" value="1"/>
</dbReference>
<dbReference type="InterPro" id="IPR000771">
    <property type="entry name" value="FBA_II"/>
</dbReference>
<dbReference type="Pfam" id="PF01116">
    <property type="entry name" value="F_bP_aldolase"/>
    <property type="match status" value="1"/>
</dbReference>
<dbReference type="SUPFAM" id="SSF51569">
    <property type="entry name" value="Aldolase"/>
    <property type="match status" value="1"/>
</dbReference>
<dbReference type="PIRSF" id="PIRSF001359">
    <property type="entry name" value="F_bP_aldolase_II"/>
    <property type="match status" value="1"/>
</dbReference>
<organism evidence="2 3">
    <name type="scientific">Lactiplantibacillus daowaiensis</name>
    <dbReference type="NCBI Taxonomy" id="2559918"/>
    <lineage>
        <taxon>Bacteria</taxon>
        <taxon>Bacillati</taxon>
        <taxon>Bacillota</taxon>
        <taxon>Bacilli</taxon>
        <taxon>Lactobacillales</taxon>
        <taxon>Lactobacillaceae</taxon>
        <taxon>Lactiplantibacillus</taxon>
    </lineage>
</organism>
<evidence type="ECO:0000313" key="3">
    <source>
        <dbReference type="Proteomes" id="UP001596282"/>
    </source>
</evidence>
<evidence type="ECO:0000313" key="2">
    <source>
        <dbReference type="EMBL" id="MFC6180587.1"/>
    </source>
</evidence>
<proteinExistence type="predicted"/>
<comment type="caution">
    <text evidence="2">The sequence shown here is derived from an EMBL/GenBank/DDBJ whole genome shotgun (WGS) entry which is preliminary data.</text>
</comment>
<dbReference type="RefSeq" id="WP_137628458.1">
    <property type="nucleotide sequence ID" value="NZ_BJDJ01000009.1"/>
</dbReference>
<reference evidence="3" key="1">
    <citation type="journal article" date="2019" name="Int. J. Syst. Evol. Microbiol.">
        <title>The Global Catalogue of Microorganisms (GCM) 10K type strain sequencing project: providing services to taxonomists for standard genome sequencing and annotation.</title>
        <authorList>
            <consortium name="The Broad Institute Genomics Platform"/>
            <consortium name="The Broad Institute Genome Sequencing Center for Infectious Disease"/>
            <person name="Wu L."/>
            <person name="Ma J."/>
        </authorList>
    </citation>
    <scope>NUCLEOTIDE SEQUENCE [LARGE SCALE GENOMIC DNA]</scope>
    <source>
        <strain evidence="3">CCM 8933</strain>
    </source>
</reference>
<dbReference type="InterPro" id="IPR013785">
    <property type="entry name" value="Aldolase_TIM"/>
</dbReference>
<dbReference type="PANTHER" id="PTHR30304:SF0">
    <property type="entry name" value="D-TAGATOSE-1,6-BISPHOSPHATE ALDOLASE SUBUNIT GATY-RELATED"/>
    <property type="match status" value="1"/>
</dbReference>
<name>A0ABW1RZI5_9LACO</name>
<evidence type="ECO:0000256" key="1">
    <source>
        <dbReference type="ARBA" id="ARBA00001947"/>
    </source>
</evidence>
<keyword evidence="3" id="KW-1185">Reference proteome</keyword>
<dbReference type="Gene3D" id="3.20.20.70">
    <property type="entry name" value="Aldolase class I"/>
    <property type="match status" value="1"/>
</dbReference>
<dbReference type="PANTHER" id="PTHR30304">
    <property type="entry name" value="D-TAGATOSE-1,6-BISPHOSPHATE ALDOLASE"/>
    <property type="match status" value="1"/>
</dbReference>